<dbReference type="PANTHER" id="PTHR33392">
    <property type="entry name" value="POLYISOPRENYL-TEICHOIC ACID--PEPTIDOGLYCAN TEICHOIC ACID TRANSFERASE TAGU"/>
    <property type="match status" value="1"/>
</dbReference>
<name>A0ABY9VII2_9BACI</name>
<evidence type="ECO:0000256" key="2">
    <source>
        <dbReference type="ARBA" id="ARBA00022692"/>
    </source>
</evidence>
<feature type="domain" description="Cell envelope-related transcriptional attenuator" evidence="6">
    <location>
        <begin position="92"/>
        <end position="238"/>
    </location>
</feature>
<organism evidence="7 8">
    <name type="scientific">Mesobacillus jeotgali</name>
    <dbReference type="NCBI Taxonomy" id="129985"/>
    <lineage>
        <taxon>Bacteria</taxon>
        <taxon>Bacillati</taxon>
        <taxon>Bacillota</taxon>
        <taxon>Bacilli</taxon>
        <taxon>Bacillales</taxon>
        <taxon>Bacillaceae</taxon>
        <taxon>Mesobacillus</taxon>
    </lineage>
</organism>
<evidence type="ECO:0000259" key="6">
    <source>
        <dbReference type="Pfam" id="PF03816"/>
    </source>
</evidence>
<evidence type="ECO:0000313" key="8">
    <source>
        <dbReference type="Proteomes" id="UP001303324"/>
    </source>
</evidence>
<sequence>MQNKTRFHNREKRKKYRFRKIALVISLFLIIILSISGYLAFQTISAAKESYTDLDRGSKSKLREEDVYLSKHPVSVLLMGIEDYSSQGSGGRADSLIVATFNPDSQSVKLVSLPRDTMTYIEDVGHEDKINHSFNYGQLATVETVENLLDIPIDYYATVNFDGFKSIIDEIGGVEVDVPFDFWEETDTYPKRKVYFYEGNQQLNGEEALAYARMRKRDPRGDFGRNDRQKELIKSSLDSLTKPSNMLKLDDIAEIVGDNIETNLKIGDGISFLKKYRNFNSNNIETLSLKGEDSYIDGVYYFIPAEESLTETKATLQNHLELSNIPVE</sequence>
<evidence type="ECO:0000313" key="7">
    <source>
        <dbReference type="EMBL" id="WNF22626.1"/>
    </source>
</evidence>
<reference evidence="7 8" key="1">
    <citation type="submission" date="2023-09" db="EMBL/GenBank/DDBJ databases">
        <title>Microbial mechanism of fulvic acid promoting antimony reduction mineralization in rice fields.</title>
        <authorList>
            <person name="Chen G."/>
            <person name="Lan J."/>
        </authorList>
    </citation>
    <scope>NUCLEOTIDE SEQUENCE [LARGE SCALE GENOMIC DNA]</scope>
    <source>
        <strain evidence="7 8">PS1</strain>
    </source>
</reference>
<proteinExistence type="inferred from homology"/>
<dbReference type="Proteomes" id="UP001303324">
    <property type="component" value="Chromosome"/>
</dbReference>
<accession>A0ABY9VII2</accession>
<dbReference type="RefSeq" id="WP_311072732.1">
    <property type="nucleotide sequence ID" value="NZ_CP134494.1"/>
</dbReference>
<keyword evidence="2 5" id="KW-0812">Transmembrane</keyword>
<dbReference type="Pfam" id="PF03816">
    <property type="entry name" value="LytR_cpsA_psr"/>
    <property type="match status" value="1"/>
</dbReference>
<keyword evidence="5" id="KW-0472">Membrane</keyword>
<feature type="transmembrane region" description="Helical" evidence="5">
    <location>
        <begin position="21"/>
        <end position="41"/>
    </location>
</feature>
<dbReference type="InterPro" id="IPR050922">
    <property type="entry name" value="LytR/CpsA/Psr_CW_biosynth"/>
</dbReference>
<dbReference type="PANTHER" id="PTHR33392:SF10">
    <property type="entry name" value="POLYISOPRENYL-TEICHOIC ACID--PEPTIDOGLYCAN TEICHOIC ACID TRANSFERASE TAGV"/>
    <property type="match status" value="1"/>
</dbReference>
<evidence type="ECO:0000256" key="1">
    <source>
        <dbReference type="ARBA" id="ARBA00006068"/>
    </source>
</evidence>
<gene>
    <name evidence="7" type="ORF">RH061_21130</name>
</gene>
<dbReference type="Gene3D" id="3.40.630.190">
    <property type="entry name" value="LCP protein"/>
    <property type="match status" value="1"/>
</dbReference>
<evidence type="ECO:0000256" key="5">
    <source>
        <dbReference type="SAM" id="Phobius"/>
    </source>
</evidence>
<comment type="similarity">
    <text evidence="1">Belongs to the LytR/CpsA/Psr (LCP) family.</text>
</comment>
<keyword evidence="4 5" id="KW-1133">Transmembrane helix</keyword>
<keyword evidence="3" id="KW-0735">Signal-anchor</keyword>
<protein>
    <submittedName>
        <fullName evidence="7">LCP family protein</fullName>
    </submittedName>
</protein>
<dbReference type="NCBIfam" id="TIGR00350">
    <property type="entry name" value="lytR_cpsA_psr"/>
    <property type="match status" value="1"/>
</dbReference>
<keyword evidence="8" id="KW-1185">Reference proteome</keyword>
<evidence type="ECO:0000256" key="4">
    <source>
        <dbReference type="ARBA" id="ARBA00022989"/>
    </source>
</evidence>
<dbReference type="EMBL" id="CP134494">
    <property type="protein sequence ID" value="WNF22626.1"/>
    <property type="molecule type" value="Genomic_DNA"/>
</dbReference>
<evidence type="ECO:0000256" key="3">
    <source>
        <dbReference type="ARBA" id="ARBA00022968"/>
    </source>
</evidence>
<dbReference type="InterPro" id="IPR004474">
    <property type="entry name" value="LytR_CpsA_psr"/>
</dbReference>